<proteinExistence type="predicted"/>
<evidence type="ECO:0000256" key="1">
    <source>
        <dbReference type="SAM" id="Phobius"/>
    </source>
</evidence>
<name>A0A2P8HWY8_9BACI</name>
<keyword evidence="3" id="KW-1185">Reference proteome</keyword>
<evidence type="ECO:0000313" key="3">
    <source>
        <dbReference type="Proteomes" id="UP000242310"/>
    </source>
</evidence>
<keyword evidence="1" id="KW-1133">Transmembrane helix</keyword>
<comment type="caution">
    <text evidence="2">The sequence shown here is derived from an EMBL/GenBank/DDBJ whole genome shotgun (WGS) entry which is preliminary data.</text>
</comment>
<dbReference type="AlphaFoldDB" id="A0A2P8HWY8"/>
<sequence length="64" mass="7182">MEQPRSRTRKIIFNSLFLLFCLVMMAVAAARDDMTGVAIIIAVFLGGIAKLVKDVRRPDEQESQ</sequence>
<keyword evidence="1" id="KW-0472">Membrane</keyword>
<gene>
    <name evidence="2" type="ORF">B0H94_10214</name>
</gene>
<accession>A0A2P8HWY8</accession>
<protein>
    <submittedName>
        <fullName evidence="2">Uncharacterized protein</fullName>
    </submittedName>
</protein>
<reference evidence="2 3" key="1">
    <citation type="submission" date="2018-03" db="EMBL/GenBank/DDBJ databases">
        <title>Genomic Encyclopedia of Type Strains, Phase III (KMG-III): the genomes of soil and plant-associated and newly described type strains.</title>
        <authorList>
            <person name="Whitman W."/>
        </authorList>
    </citation>
    <scope>NUCLEOTIDE SEQUENCE [LARGE SCALE GENOMIC DNA]</scope>
    <source>
        <strain evidence="2 3">CGMCC 1.07653</strain>
    </source>
</reference>
<dbReference type="Proteomes" id="UP000242310">
    <property type="component" value="Unassembled WGS sequence"/>
</dbReference>
<keyword evidence="1" id="KW-0812">Transmembrane</keyword>
<feature type="transmembrane region" description="Helical" evidence="1">
    <location>
        <begin position="12"/>
        <end position="30"/>
    </location>
</feature>
<dbReference type="EMBL" id="PYAV01000002">
    <property type="protein sequence ID" value="PSL50740.1"/>
    <property type="molecule type" value="Genomic_DNA"/>
</dbReference>
<feature type="transmembrane region" description="Helical" evidence="1">
    <location>
        <begin position="36"/>
        <end position="52"/>
    </location>
</feature>
<organism evidence="2 3">
    <name type="scientific">Salsuginibacillus halophilus</name>
    <dbReference type="NCBI Taxonomy" id="517424"/>
    <lineage>
        <taxon>Bacteria</taxon>
        <taxon>Bacillati</taxon>
        <taxon>Bacillota</taxon>
        <taxon>Bacilli</taxon>
        <taxon>Bacillales</taxon>
        <taxon>Bacillaceae</taxon>
        <taxon>Salsuginibacillus</taxon>
    </lineage>
</organism>
<dbReference type="RefSeq" id="WP_106587466.1">
    <property type="nucleotide sequence ID" value="NZ_PYAV01000002.1"/>
</dbReference>
<evidence type="ECO:0000313" key="2">
    <source>
        <dbReference type="EMBL" id="PSL50740.1"/>
    </source>
</evidence>